<dbReference type="AlphaFoldDB" id="V8N1Y6"/>
<dbReference type="Proteomes" id="UP000018936">
    <property type="component" value="Unassembled WGS sequence"/>
</dbReference>
<proteinExistence type="predicted"/>
<protein>
    <submittedName>
        <fullName evidence="2">Octapeptide-repeat protein T2</fullName>
    </submittedName>
</protein>
<keyword evidence="3" id="KW-1185">Reference proteome</keyword>
<reference evidence="2 3" key="1">
    <citation type="journal article" date="2013" name="Proc. Natl. Acad. Sci. U.S.A.">
        <title>The king cobra genome reveals dynamic gene evolution and adaptation in the snake venom system.</title>
        <authorList>
            <person name="Vonk F.J."/>
            <person name="Casewell N.R."/>
            <person name="Henkel C.V."/>
            <person name="Heimberg A.M."/>
            <person name="Jansen H.J."/>
            <person name="McCleary R.J."/>
            <person name="Kerkkamp H.M."/>
            <person name="Vos R.A."/>
            <person name="Guerreiro I."/>
            <person name="Calvete J.J."/>
            <person name="Wuster W."/>
            <person name="Woods A.E."/>
            <person name="Logan J.M."/>
            <person name="Harrison R.A."/>
            <person name="Castoe T.A."/>
            <person name="de Koning A.P."/>
            <person name="Pollock D.D."/>
            <person name="Yandell M."/>
            <person name="Calderon D."/>
            <person name="Renjifo C."/>
            <person name="Currier R.B."/>
            <person name="Salgado D."/>
            <person name="Pla D."/>
            <person name="Sanz L."/>
            <person name="Hyder A.S."/>
            <person name="Ribeiro J.M."/>
            <person name="Arntzen J.W."/>
            <person name="van den Thillart G.E."/>
            <person name="Boetzer M."/>
            <person name="Pirovano W."/>
            <person name="Dirks R.P."/>
            <person name="Spaink H.P."/>
            <person name="Duboule D."/>
            <person name="McGlinn E."/>
            <person name="Kini R.M."/>
            <person name="Richardson M.K."/>
        </authorList>
    </citation>
    <scope>NUCLEOTIDE SEQUENCE</scope>
    <source>
        <tissue evidence="2">Blood</tissue>
    </source>
</reference>
<name>V8N1Y6_OPHHA</name>
<gene>
    <name evidence="2" type="primary">Srst</name>
    <name evidence="2" type="ORF">L345_18109</name>
</gene>
<sequence length="257" mass="29829">MREGRRMKGARGREGRKEQGGRKEGASGREGRKEKKGKEESEGRERKEGQMEGGKKNERSKRERRKEGRNKGEGRSKRKGRQEGRKMRKGQRGEERKEARKEGRDKKTLRGRSYLELRRNFLTIEINCSQLISVTTCLWKLGVLQHKKRPDSHLSETVYIRPPRSLPALFFHYSVLSPSPPPPRSLWHLCDVIRERGLLLLAVHHPSSPHLITRREQRLVYQDKLRRRWGCCSQELQLGWRPAAGGRGGFGAAWQDP</sequence>
<dbReference type="EMBL" id="AZIM01036212">
    <property type="protein sequence ID" value="ETE56180.1"/>
    <property type="molecule type" value="Genomic_DNA"/>
</dbReference>
<feature type="non-terminal residue" evidence="2">
    <location>
        <position position="1"/>
    </location>
</feature>
<comment type="caution">
    <text evidence="2">The sequence shown here is derived from an EMBL/GenBank/DDBJ whole genome shotgun (WGS) entry which is preliminary data.</text>
</comment>
<evidence type="ECO:0000256" key="1">
    <source>
        <dbReference type="SAM" id="MobiDB-lite"/>
    </source>
</evidence>
<evidence type="ECO:0000313" key="3">
    <source>
        <dbReference type="Proteomes" id="UP000018936"/>
    </source>
</evidence>
<organism evidence="2 3">
    <name type="scientific">Ophiophagus hannah</name>
    <name type="common">King cobra</name>
    <name type="synonym">Naja hannah</name>
    <dbReference type="NCBI Taxonomy" id="8665"/>
    <lineage>
        <taxon>Eukaryota</taxon>
        <taxon>Metazoa</taxon>
        <taxon>Chordata</taxon>
        <taxon>Craniata</taxon>
        <taxon>Vertebrata</taxon>
        <taxon>Euteleostomi</taxon>
        <taxon>Lepidosauria</taxon>
        <taxon>Squamata</taxon>
        <taxon>Bifurcata</taxon>
        <taxon>Unidentata</taxon>
        <taxon>Episquamata</taxon>
        <taxon>Toxicofera</taxon>
        <taxon>Serpentes</taxon>
        <taxon>Colubroidea</taxon>
        <taxon>Elapidae</taxon>
        <taxon>Elapinae</taxon>
        <taxon>Ophiophagus</taxon>
    </lineage>
</organism>
<accession>V8N1Y6</accession>
<evidence type="ECO:0000313" key="2">
    <source>
        <dbReference type="EMBL" id="ETE56180.1"/>
    </source>
</evidence>
<feature type="region of interest" description="Disordered" evidence="1">
    <location>
        <begin position="1"/>
        <end position="107"/>
    </location>
</feature>